<gene>
    <name evidence="1" type="ORF">ABE541_22395</name>
</gene>
<dbReference type="Pfam" id="PF10127">
    <property type="entry name" value="RlaP"/>
    <property type="match status" value="1"/>
</dbReference>
<keyword evidence="2" id="KW-1185">Reference proteome</keyword>
<evidence type="ECO:0000313" key="2">
    <source>
        <dbReference type="Proteomes" id="UP001409291"/>
    </source>
</evidence>
<accession>A0ABV0BZQ2</accession>
<evidence type="ECO:0000313" key="1">
    <source>
        <dbReference type="EMBL" id="MEN5380035.1"/>
    </source>
</evidence>
<dbReference type="EMBL" id="JBDJNQ010000013">
    <property type="protein sequence ID" value="MEN5380035.1"/>
    <property type="molecule type" value="Genomic_DNA"/>
</dbReference>
<dbReference type="PANTHER" id="PTHR34817:SF2">
    <property type="entry name" value="NUCLEOTIDYLTRANSFERASE"/>
    <property type="match status" value="1"/>
</dbReference>
<dbReference type="PANTHER" id="PTHR34817">
    <property type="entry name" value="NUCLEOTIDYLTRANSFERASE"/>
    <property type="match status" value="1"/>
</dbReference>
<dbReference type="InterPro" id="IPR018775">
    <property type="entry name" value="RlaP"/>
</dbReference>
<name>A0ABV0BZQ2_9SPHI</name>
<organism evidence="1 2">
    <name type="scientific">Sphingobacterium kitahiroshimense</name>
    <dbReference type="NCBI Taxonomy" id="470446"/>
    <lineage>
        <taxon>Bacteria</taxon>
        <taxon>Pseudomonadati</taxon>
        <taxon>Bacteroidota</taxon>
        <taxon>Sphingobacteriia</taxon>
        <taxon>Sphingobacteriales</taxon>
        <taxon>Sphingobacteriaceae</taxon>
        <taxon>Sphingobacterium</taxon>
    </lineage>
</organism>
<dbReference type="Proteomes" id="UP001409291">
    <property type="component" value="Unassembled WGS sequence"/>
</dbReference>
<reference evidence="1 2" key="1">
    <citation type="submission" date="2024-04" db="EMBL/GenBank/DDBJ databases">
        <title>WGS of bacteria from Torrens River.</title>
        <authorList>
            <person name="Wyrsch E.R."/>
            <person name="Drigo B."/>
        </authorList>
    </citation>
    <scope>NUCLEOTIDE SEQUENCE [LARGE SCALE GENOMIC DNA]</scope>
    <source>
        <strain evidence="1 2">TWI391</strain>
    </source>
</reference>
<proteinExistence type="predicted"/>
<sequence>MDHHYLCGIIQEIEIKENIKILYACESGSRAWGFPSLDSDYDIRFIYQRRKTDYLSVFSIEEDIKYPIVGDLDIYGWDIRKVLKLLYKSNCTLYEWLQSPICYGDYSFFKNDFITLLDYAPNLRAHMHHYLGLCHKKMEGLDQSNISLKDFLYIARSLLSALWIETNRSYAPMEMKDLMQLLPSDFIKNLESIIMIKASVREDFIFSPDEKLCIYMKNTFKKLKDTVMTIPALKMSVEPINSYFIDLIRKEDDDN</sequence>
<protein>
    <submittedName>
        <fullName evidence="1">Nucleotidyltransferase domain-containing protein</fullName>
    </submittedName>
</protein>
<dbReference type="RefSeq" id="WP_021189466.1">
    <property type="nucleotide sequence ID" value="NZ_JAOQNK010000001.1"/>
</dbReference>
<comment type="caution">
    <text evidence="1">The sequence shown here is derived from an EMBL/GenBank/DDBJ whole genome shotgun (WGS) entry which is preliminary data.</text>
</comment>